<dbReference type="Proteomes" id="UP001317629">
    <property type="component" value="Chromosome"/>
</dbReference>
<proteinExistence type="predicted"/>
<gene>
    <name evidence="1" type="ORF">SS37A_09400</name>
</gene>
<dbReference type="InterPro" id="IPR027417">
    <property type="entry name" value="P-loop_NTPase"/>
</dbReference>
<keyword evidence="1" id="KW-0132">Cell division</keyword>
<organism evidence="1 2">
    <name type="scientific">Methylocystis iwaonis</name>
    <dbReference type="NCBI Taxonomy" id="2885079"/>
    <lineage>
        <taxon>Bacteria</taxon>
        <taxon>Pseudomonadati</taxon>
        <taxon>Pseudomonadota</taxon>
        <taxon>Alphaproteobacteria</taxon>
        <taxon>Hyphomicrobiales</taxon>
        <taxon>Methylocystaceae</taxon>
        <taxon>Methylocystis</taxon>
    </lineage>
</organism>
<protein>
    <submittedName>
        <fullName evidence="1">Cell division protein ZipA</fullName>
    </submittedName>
</protein>
<accession>A0ABM8E616</accession>
<evidence type="ECO:0000313" key="2">
    <source>
        <dbReference type="Proteomes" id="UP001317629"/>
    </source>
</evidence>
<keyword evidence="1" id="KW-0131">Cell cycle</keyword>
<dbReference type="Pfam" id="PF13671">
    <property type="entry name" value="AAA_33"/>
    <property type="match status" value="1"/>
</dbReference>
<name>A0ABM8E616_9HYPH</name>
<dbReference type="GO" id="GO:0051301">
    <property type="term" value="P:cell division"/>
    <property type="evidence" value="ECO:0007669"/>
    <property type="project" value="UniProtKB-KW"/>
</dbReference>
<evidence type="ECO:0000313" key="1">
    <source>
        <dbReference type="EMBL" id="BDV33411.1"/>
    </source>
</evidence>
<dbReference type="RefSeq" id="WP_281930823.1">
    <property type="nucleotide sequence ID" value="NZ_AP027142.1"/>
</dbReference>
<reference evidence="1 2" key="1">
    <citation type="journal article" date="2023" name="Int. J. Syst. Evol. Microbiol.">
        <title>Methylocystis iwaonis sp. nov., a type II methane-oxidizing bacterium from surface soil of a rice paddy field in Japan, and emended description of the genus Methylocystis (ex Whittenbury et al. 1970) Bowman et al. 1993.</title>
        <authorList>
            <person name="Kaise H."/>
            <person name="Sawadogo J.B."/>
            <person name="Alam M.S."/>
            <person name="Ueno C."/>
            <person name="Dianou D."/>
            <person name="Shinjo R."/>
            <person name="Asakawa S."/>
        </authorList>
    </citation>
    <scope>NUCLEOTIDE SEQUENCE [LARGE SCALE GENOMIC DNA]</scope>
    <source>
        <strain evidence="1 2">SS37A-Re</strain>
    </source>
</reference>
<dbReference type="SUPFAM" id="SSF52540">
    <property type="entry name" value="P-loop containing nucleoside triphosphate hydrolases"/>
    <property type="match status" value="1"/>
</dbReference>
<keyword evidence="2" id="KW-1185">Reference proteome</keyword>
<dbReference type="EMBL" id="AP027142">
    <property type="protein sequence ID" value="BDV33411.1"/>
    <property type="molecule type" value="Genomic_DNA"/>
</dbReference>
<dbReference type="Gene3D" id="3.40.50.300">
    <property type="entry name" value="P-loop containing nucleotide triphosphate hydrolases"/>
    <property type="match status" value="1"/>
</dbReference>
<sequence length="163" mass="18273">MAEEPTLHLVCGKIAAGKSTLCRRLAASPEAVLISEDRWMASLFEPELRTVEDYTRYSARLRAAMGEHVEDLLRAGLSVVLDFPANTIANRKWMRGLFENTGAAHQLHYLKISDATCRARLQKRNADGGHEFQVTDEAFDRITGYFAPPTPEEGFNVIVYSED</sequence>